<organism evidence="1 2">
    <name type="scientific">Candidatus Sulfotelmatobacter kueseliae</name>
    <dbReference type="NCBI Taxonomy" id="2042962"/>
    <lineage>
        <taxon>Bacteria</taxon>
        <taxon>Pseudomonadati</taxon>
        <taxon>Acidobacteriota</taxon>
        <taxon>Terriglobia</taxon>
        <taxon>Terriglobales</taxon>
        <taxon>Candidatus Korobacteraceae</taxon>
        <taxon>Candidatus Sulfotelmatobacter</taxon>
    </lineage>
</organism>
<sequence length="182" mass="20423">MIRSAAMSCSCCTMPEGQWISTRSAEALAPSPARRLNWGIGLALRREWKEYEPLRDLLITREPRAYWMRVTQIVQAEPGRRSQRLRLADSIPIVLRRQDGHRIPGKLQCVSMTGGLVVPASLLPPGSMVRLIFVTPKGPVTGTAEMLHPVSWTEQPFRFAAIPNSDQHRLRAVIEMVYGHTG</sequence>
<dbReference type="EMBL" id="OMOD01000039">
    <property type="protein sequence ID" value="SPF34757.1"/>
    <property type="molecule type" value="Genomic_DNA"/>
</dbReference>
<dbReference type="AlphaFoldDB" id="A0A2U3K596"/>
<reference evidence="2" key="1">
    <citation type="submission" date="2018-02" db="EMBL/GenBank/DDBJ databases">
        <authorList>
            <person name="Hausmann B."/>
        </authorList>
    </citation>
    <scope>NUCLEOTIDE SEQUENCE [LARGE SCALE GENOMIC DNA]</scope>
    <source>
        <strain evidence="2">Peat soil MAG SbA1</strain>
    </source>
</reference>
<evidence type="ECO:0000313" key="1">
    <source>
        <dbReference type="EMBL" id="SPF34757.1"/>
    </source>
</evidence>
<name>A0A2U3K596_9BACT</name>
<accession>A0A2U3K596</accession>
<gene>
    <name evidence="1" type="ORF">SBA1_1330008</name>
</gene>
<proteinExistence type="predicted"/>
<evidence type="ECO:0008006" key="3">
    <source>
        <dbReference type="Google" id="ProtNLM"/>
    </source>
</evidence>
<evidence type="ECO:0000313" key="2">
    <source>
        <dbReference type="Proteomes" id="UP000238701"/>
    </source>
</evidence>
<protein>
    <recommendedName>
        <fullName evidence="3">PilZ domain-containing protein</fullName>
    </recommendedName>
</protein>
<dbReference type="Proteomes" id="UP000238701">
    <property type="component" value="Unassembled WGS sequence"/>
</dbReference>